<dbReference type="RefSeq" id="WP_114836358.1">
    <property type="nucleotide sequence ID" value="NZ_BJUJ01000001.1"/>
</dbReference>
<evidence type="ECO:0000313" key="2">
    <source>
        <dbReference type="Proteomes" id="UP000321274"/>
    </source>
</evidence>
<gene>
    <name evidence="1" type="ORF">AJO04nite_00690</name>
</gene>
<sequence>MELINLSIGRIAIHQIHRRTQDGIVKPTAGSDLTRFEDSAMTDFEARVMSALGADSKAVCMEIVEQGSNDLVGIVDKLINFDDSNFVVSSYDIAQKLTMAQTAVSMSGGIVVVFDGTYGFPEKKFIGIIKADIYSGYKKNVDETTQKISLEHIKEVLLTPSSKLYKTIGFFEKDAYDPNADDLNDKWMVLISDTQINQQDGKAAAKYFYEAFAGCGYPQSSARVTKQFYDAAKEFIISLPQPVEKRNDLLNALSTYLKVDQSTTVNPIEFAKSYFDIQTQDNFKKFLGEKAIPMNAFTKDTAHIATDLKSRRVTFNNDVRIVATPELFESGIIIEPIEGSIDENTGRPSDWTKIIVKGKIDPRK</sequence>
<organism evidence="1 2">
    <name type="scientific">Acinetobacter johnsonii</name>
    <dbReference type="NCBI Taxonomy" id="40214"/>
    <lineage>
        <taxon>Bacteria</taxon>
        <taxon>Pseudomonadati</taxon>
        <taxon>Pseudomonadota</taxon>
        <taxon>Gammaproteobacteria</taxon>
        <taxon>Moraxellales</taxon>
        <taxon>Moraxellaceae</taxon>
        <taxon>Acinetobacter</taxon>
    </lineage>
</organism>
<dbReference type="Pfam" id="PF04245">
    <property type="entry name" value="NA37"/>
    <property type="match status" value="1"/>
</dbReference>
<name>A0AAV3VGF9_ACIJO</name>
<reference evidence="1 2" key="1">
    <citation type="submission" date="2019-07" db="EMBL/GenBank/DDBJ databases">
        <title>Whole genome shotgun sequence of Acinetobacter johnsonii NBRC 102197.</title>
        <authorList>
            <person name="Hosoyama A."/>
            <person name="Uohara A."/>
            <person name="Ohji S."/>
            <person name="Ichikawa N."/>
        </authorList>
    </citation>
    <scope>NUCLEOTIDE SEQUENCE [LARGE SCALE GENOMIC DNA]</scope>
    <source>
        <strain evidence="1 2">NBRC 102197</strain>
    </source>
</reference>
<accession>A0AAV3VGF9</accession>
<dbReference type="AlphaFoldDB" id="A0AAV3VGF9"/>
<dbReference type="InterPro" id="IPR007358">
    <property type="entry name" value="Nucleoid_associated_NdpA"/>
</dbReference>
<proteinExistence type="predicted"/>
<evidence type="ECO:0008006" key="3">
    <source>
        <dbReference type="Google" id="ProtNLM"/>
    </source>
</evidence>
<evidence type="ECO:0000313" key="1">
    <source>
        <dbReference type="EMBL" id="GEK42811.1"/>
    </source>
</evidence>
<comment type="caution">
    <text evidence="1">The sequence shown here is derived from an EMBL/GenBank/DDBJ whole genome shotgun (WGS) entry which is preliminary data.</text>
</comment>
<dbReference type="GO" id="GO:0009295">
    <property type="term" value="C:nucleoid"/>
    <property type="evidence" value="ECO:0007669"/>
    <property type="project" value="InterPro"/>
</dbReference>
<protein>
    <recommendedName>
        <fullName evidence="3">Nucleoid-associated protein</fullName>
    </recommendedName>
</protein>
<dbReference type="Proteomes" id="UP000321274">
    <property type="component" value="Unassembled WGS sequence"/>
</dbReference>
<dbReference type="EMBL" id="BJUJ01000001">
    <property type="protein sequence ID" value="GEK42811.1"/>
    <property type="molecule type" value="Genomic_DNA"/>
</dbReference>